<organism evidence="13 14">
    <name type="scientific">Sparassis crispa</name>
    <dbReference type="NCBI Taxonomy" id="139825"/>
    <lineage>
        <taxon>Eukaryota</taxon>
        <taxon>Fungi</taxon>
        <taxon>Dikarya</taxon>
        <taxon>Basidiomycota</taxon>
        <taxon>Agaricomycotina</taxon>
        <taxon>Agaricomycetes</taxon>
        <taxon>Polyporales</taxon>
        <taxon>Sparassidaceae</taxon>
        <taxon>Sparassis</taxon>
    </lineage>
</organism>
<comment type="subcellular location">
    <subcellularLocation>
        <location evidence="11">Endoplasmic reticulum membrane</location>
    </subcellularLocation>
    <subcellularLocation>
        <location evidence="11">Nucleus membrane</location>
    </subcellularLocation>
</comment>
<dbReference type="GeneID" id="38784451"/>
<dbReference type="OrthoDB" id="5311848at2759"/>
<evidence type="ECO:0000256" key="2">
    <source>
        <dbReference type="ARBA" id="ARBA00010473"/>
    </source>
</evidence>
<comment type="function">
    <text evidence="1 11">Required for nuclear membrane fusion during karyogamy.</text>
</comment>
<sequence length="561" mass="63293">MIVFVLVLLLTILPPYSCGFSWAKLRSPARPHIGTQFDDVLGTDEIAMILRNAESLESYTRERDCFRHAAGRIQMRCGQLDMDEGERIKAAISMTLCELATAKHHAPPLECASFAPDADTPDTLSSTESLGCCVDALSRSAQYWSSYSGYLREVPQLCYAFRRWNDIDTARDIYKNATIEKMALLRYLNDREIRLHEGSQLSRRILSDMERILDDLRLSIMSSELASDKMMNGMQAGLQETVVVLRDALYEVLQHSEDTQTRAALQVRSAIDSVTDRHAESLDGLVLAFEQSLRSNVEQLFFHMEEQHQNVFNVADTFRLRSAELSTNLEVMQESVIGLLLVTSQAVAELEMHVEQAHSANHAQLAATDSAVRLTEALTELTDKTHAEIEKINGTALAVKQGLLSGSFERETFGWYWSTWGKAGVVYLLEIILRVNPVYLEYLTGLPTVRMLALCFRLIWHLLQVSFSSLMSMAVLLISLKRWLPTLRNVNEEVCNNLAEFTGVLPKQQACRSPVGVAQWSSSTPLRYGYDSYPVAISRRQRPRVSRVPDRLCNPHLDTPL</sequence>
<protein>
    <submittedName>
        <fullName evidence="13">Nuclear fusion protein</fullName>
    </submittedName>
</protein>
<feature type="chain" id="PRO_5019325705" evidence="12">
    <location>
        <begin position="20"/>
        <end position="561"/>
    </location>
</feature>
<evidence type="ECO:0000256" key="5">
    <source>
        <dbReference type="ARBA" id="ARBA00022729"/>
    </source>
</evidence>
<keyword evidence="3 11" id="KW-0415">Karyogamy</keyword>
<dbReference type="GO" id="GO:0031965">
    <property type="term" value="C:nuclear membrane"/>
    <property type="evidence" value="ECO:0007669"/>
    <property type="project" value="UniProtKB-SubCell"/>
</dbReference>
<dbReference type="GO" id="GO:0000742">
    <property type="term" value="P:karyogamy involved in conjugation with cellular fusion"/>
    <property type="evidence" value="ECO:0007669"/>
    <property type="project" value="UniProtKB-UniRule"/>
</dbReference>
<feature type="signal peptide" evidence="12">
    <location>
        <begin position="1"/>
        <end position="19"/>
    </location>
</feature>
<keyword evidence="5 11" id="KW-0732">Signal</keyword>
<gene>
    <name evidence="13" type="ORF">SCP_1102110</name>
</gene>
<keyword evidence="6 11" id="KW-0256">Endoplasmic reticulum</keyword>
<evidence type="ECO:0000313" key="13">
    <source>
        <dbReference type="EMBL" id="GBE87534.1"/>
    </source>
</evidence>
<dbReference type="FunCoup" id="A0A401GZE2">
    <property type="interactions" value="70"/>
</dbReference>
<keyword evidence="8 11" id="KW-0472">Membrane</keyword>
<evidence type="ECO:0000256" key="11">
    <source>
        <dbReference type="RuleBase" id="RU368082"/>
    </source>
</evidence>
<name>A0A401GZE2_9APHY</name>
<dbReference type="EMBL" id="BFAD01000011">
    <property type="protein sequence ID" value="GBE87534.1"/>
    <property type="molecule type" value="Genomic_DNA"/>
</dbReference>
<feature type="transmembrane region" description="Helical" evidence="11">
    <location>
        <begin position="458"/>
        <end position="478"/>
    </location>
</feature>
<accession>A0A401GZE2</accession>
<dbReference type="AlphaFoldDB" id="A0A401GZE2"/>
<evidence type="ECO:0000256" key="4">
    <source>
        <dbReference type="ARBA" id="ARBA00022692"/>
    </source>
</evidence>
<keyword evidence="9" id="KW-0325">Glycoprotein</keyword>
<evidence type="ECO:0000256" key="1">
    <source>
        <dbReference type="ARBA" id="ARBA00003389"/>
    </source>
</evidence>
<keyword evidence="10 11" id="KW-0539">Nucleus</keyword>
<dbReference type="GO" id="GO:0048288">
    <property type="term" value="P:nuclear membrane fusion involved in karyogamy"/>
    <property type="evidence" value="ECO:0007669"/>
    <property type="project" value="UniProtKB-UniRule"/>
</dbReference>
<keyword evidence="7 11" id="KW-1133">Transmembrane helix</keyword>
<dbReference type="GO" id="GO:0005789">
    <property type="term" value="C:endoplasmic reticulum membrane"/>
    <property type="evidence" value="ECO:0007669"/>
    <property type="project" value="UniProtKB-SubCell"/>
</dbReference>
<evidence type="ECO:0000256" key="6">
    <source>
        <dbReference type="ARBA" id="ARBA00022824"/>
    </source>
</evidence>
<dbReference type="InParanoid" id="A0A401GZE2"/>
<evidence type="ECO:0000256" key="7">
    <source>
        <dbReference type="ARBA" id="ARBA00022989"/>
    </source>
</evidence>
<comment type="similarity">
    <text evidence="2 11">Belongs to the KAR5 family.</text>
</comment>
<reference evidence="13 14" key="1">
    <citation type="journal article" date="2018" name="Sci. Rep.">
        <title>Genome sequence of the cauliflower mushroom Sparassis crispa (Hanabiratake) and its association with beneficial usage.</title>
        <authorList>
            <person name="Kiyama R."/>
            <person name="Furutani Y."/>
            <person name="Kawaguchi K."/>
            <person name="Nakanishi T."/>
        </authorList>
    </citation>
    <scope>NUCLEOTIDE SEQUENCE [LARGE SCALE GENOMIC DNA]</scope>
</reference>
<evidence type="ECO:0000256" key="8">
    <source>
        <dbReference type="ARBA" id="ARBA00023136"/>
    </source>
</evidence>
<dbReference type="Pfam" id="PF04163">
    <property type="entry name" value="Tht1"/>
    <property type="match status" value="1"/>
</dbReference>
<dbReference type="PANTHER" id="PTHR28012">
    <property type="entry name" value="NUCLEAR FUSION PROTEIN KAR5"/>
    <property type="match status" value="1"/>
</dbReference>
<dbReference type="InterPro" id="IPR007292">
    <property type="entry name" value="Nuclear_fusion_Kar5"/>
</dbReference>
<evidence type="ECO:0000256" key="9">
    <source>
        <dbReference type="ARBA" id="ARBA00023180"/>
    </source>
</evidence>
<evidence type="ECO:0000256" key="3">
    <source>
        <dbReference type="ARBA" id="ARBA00022459"/>
    </source>
</evidence>
<keyword evidence="14" id="KW-1185">Reference proteome</keyword>
<proteinExistence type="inferred from homology"/>
<evidence type="ECO:0000313" key="14">
    <source>
        <dbReference type="Proteomes" id="UP000287166"/>
    </source>
</evidence>
<keyword evidence="4 11" id="KW-0812">Transmembrane</keyword>
<evidence type="ECO:0000256" key="12">
    <source>
        <dbReference type="SAM" id="SignalP"/>
    </source>
</evidence>
<dbReference type="Proteomes" id="UP000287166">
    <property type="component" value="Unassembled WGS sequence"/>
</dbReference>
<dbReference type="PANTHER" id="PTHR28012:SF1">
    <property type="entry name" value="NUCLEAR FUSION PROTEIN KAR5"/>
    <property type="match status" value="1"/>
</dbReference>
<comment type="caution">
    <text evidence="13">The sequence shown here is derived from an EMBL/GenBank/DDBJ whole genome shotgun (WGS) entry which is preliminary data.</text>
</comment>
<dbReference type="RefSeq" id="XP_027618447.1">
    <property type="nucleotide sequence ID" value="XM_027762646.1"/>
</dbReference>
<evidence type="ECO:0000256" key="10">
    <source>
        <dbReference type="ARBA" id="ARBA00023242"/>
    </source>
</evidence>